<feature type="compositionally biased region" description="Polar residues" evidence="2">
    <location>
        <begin position="91"/>
        <end position="110"/>
    </location>
</feature>
<sequence>MENAVGPVLMICGGRVDLVVSAIRDDNPEIALQVVEGDRQVRVLAPYFLRVTRMSLQWHLGPRFELDSLESMIVTSAGCMRRTSEEITWEAGSSSRAELTAPTSGNGLAP</sequence>
<evidence type="ECO:0000313" key="4">
    <source>
        <dbReference type="Proteomes" id="UP000586918"/>
    </source>
</evidence>
<organism evidence="3 4">
    <name type="scientific">Pseudonocardia bannensis</name>
    <dbReference type="NCBI Taxonomy" id="630973"/>
    <lineage>
        <taxon>Bacteria</taxon>
        <taxon>Bacillati</taxon>
        <taxon>Actinomycetota</taxon>
        <taxon>Actinomycetes</taxon>
        <taxon>Pseudonocardiales</taxon>
        <taxon>Pseudonocardiaceae</taxon>
        <taxon>Pseudonocardia</taxon>
    </lineage>
</organism>
<dbReference type="Pfam" id="PF02406">
    <property type="entry name" value="MmoB_DmpM"/>
    <property type="match status" value="1"/>
</dbReference>
<keyword evidence="4" id="KW-1185">Reference proteome</keyword>
<dbReference type="InterPro" id="IPR003454">
    <property type="entry name" value="MOase_MmoB_DmpM"/>
</dbReference>
<dbReference type="GO" id="GO:0004497">
    <property type="term" value="F:monooxygenase activity"/>
    <property type="evidence" value="ECO:0007669"/>
    <property type="project" value="UniProtKB-KW"/>
</dbReference>
<protein>
    <submittedName>
        <fullName evidence="3">Monooxygenase</fullName>
    </submittedName>
</protein>
<evidence type="ECO:0000256" key="1">
    <source>
        <dbReference type="ARBA" id="ARBA00006313"/>
    </source>
</evidence>
<dbReference type="AlphaFoldDB" id="A0A848DJD9"/>
<feature type="region of interest" description="Disordered" evidence="2">
    <location>
        <begin position="88"/>
        <end position="110"/>
    </location>
</feature>
<dbReference type="EMBL" id="JAAXKZ010000045">
    <property type="protein sequence ID" value="NMH92685.1"/>
    <property type="molecule type" value="Genomic_DNA"/>
</dbReference>
<comment type="similarity">
    <text evidence="1">Belongs to the TmoD/XamoD family.</text>
</comment>
<reference evidence="3 4" key="1">
    <citation type="submission" date="2020-04" db="EMBL/GenBank/DDBJ databases">
        <authorList>
            <person name="Klaysubun C."/>
            <person name="Duangmal K."/>
            <person name="Lipun K."/>
        </authorList>
    </citation>
    <scope>NUCLEOTIDE SEQUENCE [LARGE SCALE GENOMIC DNA]</scope>
    <source>
        <strain evidence="3 4">DSM 45300</strain>
    </source>
</reference>
<keyword evidence="3" id="KW-0503">Monooxygenase</keyword>
<dbReference type="Proteomes" id="UP000586918">
    <property type="component" value="Unassembled WGS sequence"/>
</dbReference>
<keyword evidence="3" id="KW-0560">Oxidoreductase</keyword>
<proteinExistence type="inferred from homology"/>
<dbReference type="SUPFAM" id="SSF56029">
    <property type="entry name" value="Monooxygenase (hydroxylase) regulatory protein"/>
    <property type="match status" value="1"/>
</dbReference>
<dbReference type="InterPro" id="IPR036889">
    <property type="entry name" value="mOase_MmoB_DmpM_sf"/>
</dbReference>
<name>A0A848DJD9_9PSEU</name>
<accession>A0A848DJD9</accession>
<evidence type="ECO:0000256" key="2">
    <source>
        <dbReference type="SAM" id="MobiDB-lite"/>
    </source>
</evidence>
<dbReference type="Gene3D" id="3.90.56.10">
    <property type="entry name" value="Monooxygenase component MmoB/DmpM"/>
    <property type="match status" value="1"/>
</dbReference>
<evidence type="ECO:0000313" key="3">
    <source>
        <dbReference type="EMBL" id="NMH92685.1"/>
    </source>
</evidence>
<comment type="caution">
    <text evidence="3">The sequence shown here is derived from an EMBL/GenBank/DDBJ whole genome shotgun (WGS) entry which is preliminary data.</text>
</comment>
<gene>
    <name evidence="3" type="ORF">HF519_14120</name>
</gene>